<feature type="binding site" evidence="10">
    <location>
        <position position="264"/>
    </location>
    <ligand>
        <name>Zn(2+)</name>
        <dbReference type="ChEBI" id="CHEBI:29105"/>
    </ligand>
</feature>
<keyword evidence="9 10" id="KW-0030">Aminoacyl-tRNA synthetase</keyword>
<dbReference type="Gene3D" id="1.20.120.1910">
    <property type="entry name" value="Cysteine-tRNA ligase, C-terminal anti-codon recognition domain"/>
    <property type="match status" value="1"/>
</dbReference>
<evidence type="ECO:0000259" key="11">
    <source>
        <dbReference type="Pfam" id="PF01406"/>
    </source>
</evidence>
<dbReference type="PRINTS" id="PR00983">
    <property type="entry name" value="TRNASYNTHCYS"/>
</dbReference>
<evidence type="ECO:0000313" key="13">
    <source>
        <dbReference type="Proteomes" id="UP001267638"/>
    </source>
</evidence>
<keyword evidence="5 10" id="KW-0547">Nucleotide-binding</keyword>
<evidence type="ECO:0000256" key="5">
    <source>
        <dbReference type="ARBA" id="ARBA00022741"/>
    </source>
</evidence>
<evidence type="ECO:0000256" key="2">
    <source>
        <dbReference type="ARBA" id="ARBA00011245"/>
    </source>
</evidence>
<evidence type="ECO:0000256" key="8">
    <source>
        <dbReference type="ARBA" id="ARBA00022917"/>
    </source>
</evidence>
<accession>A0ABU1WW14</accession>
<feature type="domain" description="tRNA synthetases class I catalytic" evidence="11">
    <location>
        <begin position="36"/>
        <end position="355"/>
    </location>
</feature>
<dbReference type="EC" id="6.1.1.16" evidence="10"/>
<dbReference type="InterPro" id="IPR032678">
    <property type="entry name" value="tRNA-synt_1_cat_dom"/>
</dbReference>
<dbReference type="Gene3D" id="3.40.50.620">
    <property type="entry name" value="HUPs"/>
    <property type="match status" value="1"/>
</dbReference>
<keyword evidence="10" id="KW-0963">Cytoplasm</keyword>
<evidence type="ECO:0000256" key="4">
    <source>
        <dbReference type="ARBA" id="ARBA00022723"/>
    </source>
</evidence>
<gene>
    <name evidence="10" type="primary">cysS</name>
    <name evidence="12" type="ORF">J2W40_000300</name>
</gene>
<protein>
    <recommendedName>
        <fullName evidence="10">Cysteine--tRNA ligase</fullName>
        <ecNumber evidence="10">6.1.1.16</ecNumber>
    </recommendedName>
    <alternativeName>
        <fullName evidence="10">Cysteinyl-tRNA synthetase</fullName>
        <shortName evidence="10">CysRS</shortName>
    </alternativeName>
</protein>
<evidence type="ECO:0000256" key="10">
    <source>
        <dbReference type="HAMAP-Rule" id="MF_00041"/>
    </source>
</evidence>
<dbReference type="EMBL" id="JAVDWV010000001">
    <property type="protein sequence ID" value="MDR7153506.1"/>
    <property type="molecule type" value="Genomic_DNA"/>
</dbReference>
<proteinExistence type="inferred from homology"/>
<comment type="caution">
    <text evidence="12">The sequence shown here is derived from an EMBL/GenBank/DDBJ whole genome shotgun (WGS) entry which is preliminary data.</text>
</comment>
<comment type="catalytic activity">
    <reaction evidence="10">
        <text>tRNA(Cys) + L-cysteine + ATP = L-cysteinyl-tRNA(Cys) + AMP + diphosphate</text>
        <dbReference type="Rhea" id="RHEA:17773"/>
        <dbReference type="Rhea" id="RHEA-COMP:9661"/>
        <dbReference type="Rhea" id="RHEA-COMP:9679"/>
        <dbReference type="ChEBI" id="CHEBI:30616"/>
        <dbReference type="ChEBI" id="CHEBI:33019"/>
        <dbReference type="ChEBI" id="CHEBI:35235"/>
        <dbReference type="ChEBI" id="CHEBI:78442"/>
        <dbReference type="ChEBI" id="CHEBI:78517"/>
        <dbReference type="ChEBI" id="CHEBI:456215"/>
        <dbReference type="EC" id="6.1.1.16"/>
    </reaction>
</comment>
<dbReference type="HAMAP" id="MF_00041">
    <property type="entry name" value="Cys_tRNA_synth"/>
    <property type="match status" value="1"/>
</dbReference>
<reference evidence="12 13" key="1">
    <citation type="submission" date="2023-07" db="EMBL/GenBank/DDBJ databases">
        <title>Sorghum-associated microbial communities from plants grown in Nebraska, USA.</title>
        <authorList>
            <person name="Schachtman D."/>
        </authorList>
    </citation>
    <scope>NUCLEOTIDE SEQUENCE [LARGE SCALE GENOMIC DNA]</scope>
    <source>
        <strain evidence="12 13">4256</strain>
    </source>
</reference>
<feature type="short sequence motif" description="'KMSKS' region" evidence="10">
    <location>
        <begin position="308"/>
        <end position="312"/>
    </location>
</feature>
<feature type="binding site" evidence="10">
    <location>
        <position position="311"/>
    </location>
    <ligand>
        <name>ATP</name>
        <dbReference type="ChEBI" id="CHEBI:30616"/>
    </ligand>
</feature>
<comment type="similarity">
    <text evidence="1 10">Belongs to the class-I aminoacyl-tRNA synthetase family.</text>
</comment>
<keyword evidence="6 10" id="KW-0862">Zinc</keyword>
<evidence type="ECO:0000256" key="9">
    <source>
        <dbReference type="ARBA" id="ARBA00023146"/>
    </source>
</evidence>
<evidence type="ECO:0000256" key="7">
    <source>
        <dbReference type="ARBA" id="ARBA00022840"/>
    </source>
</evidence>
<feature type="binding site" evidence="10">
    <location>
        <position position="268"/>
    </location>
    <ligand>
        <name>Zn(2+)</name>
        <dbReference type="ChEBI" id="CHEBI:29105"/>
    </ligand>
</feature>
<feature type="binding site" evidence="10">
    <location>
        <position position="49"/>
    </location>
    <ligand>
        <name>Zn(2+)</name>
        <dbReference type="ChEBI" id="CHEBI:29105"/>
    </ligand>
</feature>
<evidence type="ECO:0000313" key="12">
    <source>
        <dbReference type="EMBL" id="MDR7153506.1"/>
    </source>
</evidence>
<name>A0ABU1WW14_SPHXE</name>
<dbReference type="SUPFAM" id="SSF52374">
    <property type="entry name" value="Nucleotidylyl transferase"/>
    <property type="match status" value="1"/>
</dbReference>
<dbReference type="PANTHER" id="PTHR10890">
    <property type="entry name" value="CYSTEINYL-TRNA SYNTHETASE"/>
    <property type="match status" value="1"/>
</dbReference>
<evidence type="ECO:0000256" key="3">
    <source>
        <dbReference type="ARBA" id="ARBA00022598"/>
    </source>
</evidence>
<dbReference type="PANTHER" id="PTHR10890:SF3">
    <property type="entry name" value="CYSTEINE--TRNA LIGASE, CYTOPLASMIC"/>
    <property type="match status" value="1"/>
</dbReference>
<organism evidence="12 13">
    <name type="scientific">Sphingobium xenophagum</name>
    <dbReference type="NCBI Taxonomy" id="121428"/>
    <lineage>
        <taxon>Bacteria</taxon>
        <taxon>Pseudomonadati</taxon>
        <taxon>Pseudomonadota</taxon>
        <taxon>Alphaproteobacteria</taxon>
        <taxon>Sphingomonadales</taxon>
        <taxon>Sphingomonadaceae</taxon>
        <taxon>Sphingobium</taxon>
    </lineage>
</organism>
<feature type="binding site" evidence="10">
    <location>
        <position position="239"/>
    </location>
    <ligand>
        <name>Zn(2+)</name>
        <dbReference type="ChEBI" id="CHEBI:29105"/>
    </ligand>
</feature>
<dbReference type="InterPro" id="IPR024909">
    <property type="entry name" value="Cys-tRNA/MSH_ligase"/>
</dbReference>
<feature type="short sequence motif" description="'HIGH' region" evidence="10">
    <location>
        <begin position="51"/>
        <end position="61"/>
    </location>
</feature>
<evidence type="ECO:0000256" key="1">
    <source>
        <dbReference type="ARBA" id="ARBA00005594"/>
    </source>
</evidence>
<keyword evidence="8 10" id="KW-0648">Protein biosynthesis</keyword>
<keyword evidence="4 10" id="KW-0479">Metal-binding</keyword>
<dbReference type="Pfam" id="PF01406">
    <property type="entry name" value="tRNA-synt_1e"/>
    <property type="match status" value="1"/>
</dbReference>
<keyword evidence="7 10" id="KW-0067">ATP-binding</keyword>
<dbReference type="InterPro" id="IPR015803">
    <property type="entry name" value="Cys-tRNA-ligase"/>
</dbReference>
<dbReference type="GO" id="GO:0004817">
    <property type="term" value="F:cysteine-tRNA ligase activity"/>
    <property type="evidence" value="ECO:0007669"/>
    <property type="project" value="UniProtKB-EC"/>
</dbReference>
<dbReference type="Proteomes" id="UP001267638">
    <property type="component" value="Unassembled WGS sequence"/>
</dbReference>
<comment type="subcellular location">
    <subcellularLocation>
        <location evidence="10">Cytoplasm</location>
    </subcellularLocation>
</comment>
<keyword evidence="13" id="KW-1185">Reference proteome</keyword>
<sequence>MTPKPLHAIAWRMSDDQHITAPLRLFNSLTRTIEPFAPIEDGHARIYSCGPTVYNYAHLGNLRAYVFTDTLRRTLLWKGLSVTHIINITDVGHLTSDADAGDDKMEAAARASARSIWDIAAHYTQAFKQNIADLNILSPSEWTVATDYVPQMIEFAQKIAPAHCYELDSGLYFDSSTVPNYGALAGGRDDAAHARIDPVAGKRNASDFAIWRKSPPGEQRQMEWDSPWGKGAPGWHLECSVMSQARLGHPFDIHTGGIDHREIHHPNEIAQNQAFHACCGGDVGAVEAGFTGARWWMHNNFLVDRSGKMSKSKGGFTTLFSLIDAGVHPLAYRLLCLGAHYRSELEFSAEGVAAALTRLKRLVMGVEGLKARAEGVTWQSPRLDYLRANLHPKLVPLLEQFDAAIADDLMTPRALPLLEEAIAIKKIPVDEKLCLIAAFDAALGLNLITLSRTDLRLQPKHAAITPDAIESELERRAAARADKDFALSDEIRDALVAQGVDVMDGDPLRWDWRLMLAQGS</sequence>
<dbReference type="InterPro" id="IPR014729">
    <property type="entry name" value="Rossmann-like_a/b/a_fold"/>
</dbReference>
<dbReference type="SUPFAM" id="SSF47323">
    <property type="entry name" value="Anticodon-binding domain of a subclass of class I aminoacyl-tRNA synthetases"/>
    <property type="match status" value="1"/>
</dbReference>
<dbReference type="InterPro" id="IPR009080">
    <property type="entry name" value="tRNAsynth_Ia_anticodon-bd"/>
</dbReference>
<keyword evidence="3 10" id="KW-0436">Ligase</keyword>
<evidence type="ECO:0000256" key="6">
    <source>
        <dbReference type="ARBA" id="ARBA00022833"/>
    </source>
</evidence>
<comment type="subunit">
    <text evidence="2 10">Monomer.</text>
</comment>
<comment type="cofactor">
    <cofactor evidence="10">
        <name>Zn(2+)</name>
        <dbReference type="ChEBI" id="CHEBI:29105"/>
    </cofactor>
    <text evidence="10">Binds 1 zinc ion per subunit.</text>
</comment>